<dbReference type="KEGG" id="marz:MARA_10150"/>
<name>A0A7I7RSM3_9MYCO</name>
<dbReference type="InterPro" id="IPR009003">
    <property type="entry name" value="Peptidase_S1_PA"/>
</dbReference>
<gene>
    <name evidence="2" type="ORF">MARA_10150</name>
</gene>
<organism evidence="2 3">
    <name type="scientific">Mycolicibacterium arabiense</name>
    <dbReference type="NCBI Taxonomy" id="1286181"/>
    <lineage>
        <taxon>Bacteria</taxon>
        <taxon>Bacillati</taxon>
        <taxon>Actinomycetota</taxon>
        <taxon>Actinomycetes</taxon>
        <taxon>Mycobacteriales</taxon>
        <taxon>Mycobacteriaceae</taxon>
        <taxon>Mycolicibacterium</taxon>
    </lineage>
</organism>
<feature type="chain" id="PRO_5039107908" description="Trypsin" evidence="1">
    <location>
        <begin position="23"/>
        <end position="241"/>
    </location>
</feature>
<dbReference type="EMBL" id="AP022593">
    <property type="protein sequence ID" value="BBY47547.1"/>
    <property type="molecule type" value="Genomic_DNA"/>
</dbReference>
<sequence length="241" mass="24853">MRQQCLRAIVFASAVLTAAATAVVGAPVPSAAAEPGLVVSPGMEIRQDLNVCTLGFVDLQTRTGYTAGHCRGGGVVNDRNGVFVGSQTMFRDNTPDGATVATDYQISDWQTIALAPEVVINDVLPGGRPLVADPSVVPTQGQRVCHFGIVTGESCGTIESVNNGWFTMTNGVVSKKGDSGGPVYVPTDDGRAVIIGMFNSTWGSLPAAVSWQSINQEIREEVVTSSAGTVAPPGPAVPPAA</sequence>
<protein>
    <recommendedName>
        <fullName evidence="4">Trypsin</fullName>
    </recommendedName>
</protein>
<proteinExistence type="predicted"/>
<evidence type="ECO:0000313" key="2">
    <source>
        <dbReference type="EMBL" id="BBY47547.1"/>
    </source>
</evidence>
<accession>A0A7I7RSM3</accession>
<dbReference type="Proteomes" id="UP000467428">
    <property type="component" value="Chromosome"/>
</dbReference>
<keyword evidence="1" id="KW-0732">Signal</keyword>
<geneLocation type="plasmid" evidence="3">
    <name>pjcm18538 dna</name>
</geneLocation>
<dbReference type="SUPFAM" id="SSF50494">
    <property type="entry name" value="Trypsin-like serine proteases"/>
    <property type="match status" value="1"/>
</dbReference>
<keyword evidence="3" id="KW-1185">Reference proteome</keyword>
<evidence type="ECO:0000313" key="3">
    <source>
        <dbReference type="Proteomes" id="UP000467428"/>
    </source>
</evidence>
<evidence type="ECO:0008006" key="4">
    <source>
        <dbReference type="Google" id="ProtNLM"/>
    </source>
</evidence>
<dbReference type="InterPro" id="IPR043504">
    <property type="entry name" value="Peptidase_S1_PA_chymotrypsin"/>
</dbReference>
<evidence type="ECO:0000256" key="1">
    <source>
        <dbReference type="SAM" id="SignalP"/>
    </source>
</evidence>
<feature type="signal peptide" evidence="1">
    <location>
        <begin position="1"/>
        <end position="22"/>
    </location>
</feature>
<reference evidence="2 3" key="1">
    <citation type="journal article" date="2019" name="Emerg. Microbes Infect.">
        <title>Comprehensive subspecies identification of 175 nontuberculous mycobacteria species based on 7547 genomic profiles.</title>
        <authorList>
            <person name="Matsumoto Y."/>
            <person name="Kinjo T."/>
            <person name="Motooka D."/>
            <person name="Nabeya D."/>
            <person name="Jung N."/>
            <person name="Uechi K."/>
            <person name="Horii T."/>
            <person name="Iida T."/>
            <person name="Fujita J."/>
            <person name="Nakamura S."/>
        </authorList>
    </citation>
    <scope>NUCLEOTIDE SEQUENCE [LARGE SCALE GENOMIC DNA]</scope>
    <source>
        <strain evidence="2 3">JCM 18538</strain>
    </source>
</reference>
<dbReference type="Gene3D" id="2.40.10.10">
    <property type="entry name" value="Trypsin-like serine proteases"/>
    <property type="match status" value="2"/>
</dbReference>
<dbReference type="AlphaFoldDB" id="A0A7I7RSM3"/>
<dbReference type="RefSeq" id="WP_235887409.1">
    <property type="nucleotide sequence ID" value="NZ_AP022593.1"/>
</dbReference>